<dbReference type="GO" id="GO:0046872">
    <property type="term" value="F:metal ion binding"/>
    <property type="evidence" value="ECO:0007669"/>
    <property type="project" value="UniProtKB-KW"/>
</dbReference>
<dbReference type="GO" id="GO:0006284">
    <property type="term" value="P:base-excision repair"/>
    <property type="evidence" value="ECO:0007669"/>
    <property type="project" value="TreeGrafter"/>
</dbReference>
<dbReference type="Proteomes" id="UP001321760">
    <property type="component" value="Unassembled WGS sequence"/>
</dbReference>
<feature type="binding site" evidence="6">
    <location>
        <position position="388"/>
    </location>
    <ligand>
        <name>Mg(2+)</name>
        <dbReference type="ChEBI" id="CHEBI:18420"/>
        <label>1</label>
    </ligand>
</feature>
<dbReference type="GO" id="GO:0008081">
    <property type="term" value="F:phosphoric diester hydrolase activity"/>
    <property type="evidence" value="ECO:0007669"/>
    <property type="project" value="TreeGrafter"/>
</dbReference>
<dbReference type="AlphaFoldDB" id="A0AAV9GZ67"/>
<dbReference type="GO" id="GO:0005634">
    <property type="term" value="C:nucleus"/>
    <property type="evidence" value="ECO:0007669"/>
    <property type="project" value="TreeGrafter"/>
</dbReference>
<feature type="site" description="Interaction with DNA substrate" evidence="7">
    <location>
        <position position="389"/>
    </location>
</feature>
<feature type="active site" description="Proton acceptor" evidence="5">
    <location>
        <position position="389"/>
    </location>
</feature>
<dbReference type="GO" id="GO:0008311">
    <property type="term" value="F:double-stranded DNA 3'-5' DNA exonuclease activity"/>
    <property type="evidence" value="ECO:0007669"/>
    <property type="project" value="TreeGrafter"/>
</dbReference>
<keyword evidence="6" id="KW-0464">Manganese</keyword>
<dbReference type="Pfam" id="PF03372">
    <property type="entry name" value="Exo_endo_phos"/>
    <property type="match status" value="1"/>
</dbReference>
<feature type="binding site" evidence="6">
    <location>
        <position position="264"/>
    </location>
    <ligand>
        <name>Mg(2+)</name>
        <dbReference type="ChEBI" id="CHEBI:18420"/>
        <label>1</label>
    </ligand>
</feature>
<feature type="binding site" evidence="6">
    <location>
        <position position="32"/>
    </location>
    <ligand>
        <name>Mg(2+)</name>
        <dbReference type="ChEBI" id="CHEBI:18420"/>
        <label>1</label>
    </ligand>
</feature>
<feature type="site" description="Transition state stabilizer" evidence="7">
    <location>
        <position position="266"/>
    </location>
</feature>
<feature type="active site" description="Proton donor/acceptor" evidence="5">
    <location>
        <position position="264"/>
    </location>
</feature>
<dbReference type="InterPro" id="IPR036691">
    <property type="entry name" value="Endo/exonu/phosph_ase_sf"/>
</dbReference>
<gene>
    <name evidence="9" type="ORF">QBC34DRAFT_471148</name>
</gene>
<accession>A0AAV9GZ67</accession>
<keyword evidence="9" id="KW-0255">Endonuclease</keyword>
<evidence type="ECO:0000313" key="10">
    <source>
        <dbReference type="Proteomes" id="UP001321760"/>
    </source>
</evidence>
<feature type="binding site" evidence="6">
    <location>
        <position position="266"/>
    </location>
    <ligand>
        <name>Mg(2+)</name>
        <dbReference type="ChEBI" id="CHEBI:18420"/>
        <label>1</label>
    </ligand>
</feature>
<comment type="similarity">
    <text evidence="1">Belongs to the DNA repair enzymes AP/ExoA family.</text>
</comment>
<evidence type="ECO:0000256" key="2">
    <source>
        <dbReference type="ARBA" id="ARBA00022723"/>
    </source>
</evidence>
<proteinExistence type="inferred from homology"/>
<sequence>MSRSISPPPLKRRKVAVQESAKLNPIRIFSWNISGIDAFLPPPNTQNITAFFQPKSSTSSGQSTSSSSPLRAFLTRHNNPHVLFLQELKIAPRNATDTLASLRRALNPPTSDAHRPTYEIHISLPRDKYNARAFGGKLYGVATILRSDFADKHITRVYAPDWDLEGRVLITETNFPETKSPIEIKPPIQTNFPPEDTLIPKSHPEPLALINIYAINGTSAPYYNPDTGKVTGTRHDLKVRYHSLLRDECLLLEKRGFHVVVAGDVNVARSAWDGFPRLRTVPEIHCVNRRDFNGKFFGRGDNIRAGVECGEGVGHGSEGVEGGCLDAVDVWRAVFGEERRYTYFPRGREWGSSCDRVDMVFVSGGLWEAGRVLGTGILDTVQEGGTSDHVPIWVEVGVGG</sequence>
<evidence type="ECO:0000313" key="9">
    <source>
        <dbReference type="EMBL" id="KAK4454279.1"/>
    </source>
</evidence>
<name>A0AAV9GZ67_9PEZI</name>
<evidence type="ECO:0000256" key="3">
    <source>
        <dbReference type="ARBA" id="ARBA00022801"/>
    </source>
</evidence>
<evidence type="ECO:0000256" key="4">
    <source>
        <dbReference type="ARBA" id="ARBA00022842"/>
    </source>
</evidence>
<dbReference type="PROSITE" id="PS51435">
    <property type="entry name" value="AP_NUCLEASE_F1_4"/>
    <property type="match status" value="1"/>
</dbReference>
<evidence type="ECO:0000259" key="8">
    <source>
        <dbReference type="Pfam" id="PF03372"/>
    </source>
</evidence>
<dbReference type="PANTHER" id="PTHR22748:SF14">
    <property type="entry name" value="ENDONUCLEASE_EXONUCLEASE_PHOSPHATASE DOMAIN-CONTAINING PROTEIN"/>
    <property type="match status" value="1"/>
</dbReference>
<dbReference type="InterPro" id="IPR004808">
    <property type="entry name" value="AP_endonuc_1"/>
</dbReference>
<dbReference type="EMBL" id="MU865917">
    <property type="protein sequence ID" value="KAK4454279.1"/>
    <property type="molecule type" value="Genomic_DNA"/>
</dbReference>
<reference evidence="9" key="1">
    <citation type="journal article" date="2023" name="Mol. Phylogenet. Evol.">
        <title>Genome-scale phylogeny and comparative genomics of the fungal order Sordariales.</title>
        <authorList>
            <person name="Hensen N."/>
            <person name="Bonometti L."/>
            <person name="Westerberg I."/>
            <person name="Brannstrom I.O."/>
            <person name="Guillou S."/>
            <person name="Cros-Aarteil S."/>
            <person name="Calhoun S."/>
            <person name="Haridas S."/>
            <person name="Kuo A."/>
            <person name="Mondo S."/>
            <person name="Pangilinan J."/>
            <person name="Riley R."/>
            <person name="LaButti K."/>
            <person name="Andreopoulos B."/>
            <person name="Lipzen A."/>
            <person name="Chen C."/>
            <person name="Yan M."/>
            <person name="Daum C."/>
            <person name="Ng V."/>
            <person name="Clum A."/>
            <person name="Steindorff A."/>
            <person name="Ohm R.A."/>
            <person name="Martin F."/>
            <person name="Silar P."/>
            <person name="Natvig D.O."/>
            <person name="Lalanne C."/>
            <person name="Gautier V."/>
            <person name="Ament-Velasquez S.L."/>
            <person name="Kruys A."/>
            <person name="Hutchinson M.I."/>
            <person name="Powell A.J."/>
            <person name="Barry K."/>
            <person name="Miller A.N."/>
            <person name="Grigoriev I.V."/>
            <person name="Debuchy R."/>
            <person name="Gladieux P."/>
            <person name="Hiltunen Thoren M."/>
            <person name="Johannesson H."/>
        </authorList>
    </citation>
    <scope>NUCLEOTIDE SEQUENCE</scope>
    <source>
        <strain evidence="9">PSN243</strain>
    </source>
</reference>
<feature type="binding site" evidence="6">
    <location>
        <position position="389"/>
    </location>
    <ligand>
        <name>Mg(2+)</name>
        <dbReference type="ChEBI" id="CHEBI:18420"/>
        <label>1</label>
    </ligand>
</feature>
<comment type="caution">
    <text evidence="9">The sequence shown here is derived from an EMBL/GenBank/DDBJ whole genome shotgun (WGS) entry which is preliminary data.</text>
</comment>
<dbReference type="SUPFAM" id="SSF56219">
    <property type="entry name" value="DNase I-like"/>
    <property type="match status" value="1"/>
</dbReference>
<evidence type="ECO:0000256" key="1">
    <source>
        <dbReference type="ARBA" id="ARBA00007092"/>
    </source>
</evidence>
<organism evidence="9 10">
    <name type="scientific">Podospora aff. communis PSN243</name>
    <dbReference type="NCBI Taxonomy" id="3040156"/>
    <lineage>
        <taxon>Eukaryota</taxon>
        <taxon>Fungi</taxon>
        <taxon>Dikarya</taxon>
        <taxon>Ascomycota</taxon>
        <taxon>Pezizomycotina</taxon>
        <taxon>Sordariomycetes</taxon>
        <taxon>Sordariomycetidae</taxon>
        <taxon>Sordariales</taxon>
        <taxon>Podosporaceae</taxon>
        <taxon>Podospora</taxon>
    </lineage>
</organism>
<dbReference type="GO" id="GO:0003906">
    <property type="term" value="F:DNA-(apurinic or apyrimidinic site) endonuclease activity"/>
    <property type="evidence" value="ECO:0007669"/>
    <property type="project" value="TreeGrafter"/>
</dbReference>
<comment type="cofactor">
    <cofactor evidence="6">
        <name>Mg(2+)</name>
        <dbReference type="ChEBI" id="CHEBI:18420"/>
    </cofactor>
    <cofactor evidence="6">
        <name>Mn(2+)</name>
        <dbReference type="ChEBI" id="CHEBI:29035"/>
    </cofactor>
    <text evidence="6">Probably binds two magnesium or manganese ions per subunit.</text>
</comment>
<keyword evidence="3" id="KW-0378">Hydrolase</keyword>
<dbReference type="Gene3D" id="3.60.10.10">
    <property type="entry name" value="Endonuclease/exonuclease/phosphatase"/>
    <property type="match status" value="1"/>
</dbReference>
<keyword evidence="4 6" id="KW-0460">Magnesium</keyword>
<keyword evidence="10" id="KW-1185">Reference proteome</keyword>
<evidence type="ECO:0000256" key="7">
    <source>
        <dbReference type="PIRSR" id="PIRSR604808-3"/>
    </source>
</evidence>
<dbReference type="PANTHER" id="PTHR22748">
    <property type="entry name" value="AP ENDONUCLEASE"/>
    <property type="match status" value="1"/>
</dbReference>
<keyword evidence="9" id="KW-0540">Nuclease</keyword>
<feature type="site" description="Important for catalytic activity" evidence="7">
    <location>
        <position position="358"/>
    </location>
</feature>
<feature type="binding site" evidence="6">
    <location>
        <position position="87"/>
    </location>
    <ligand>
        <name>Mg(2+)</name>
        <dbReference type="ChEBI" id="CHEBI:18420"/>
        <label>1</label>
    </ligand>
</feature>
<dbReference type="InterPro" id="IPR005135">
    <property type="entry name" value="Endo/exonuclease/phosphatase"/>
</dbReference>
<protein>
    <submittedName>
        <fullName evidence="9">Endonuclease/exonuclease/phosphatase</fullName>
    </submittedName>
</protein>
<evidence type="ECO:0000256" key="5">
    <source>
        <dbReference type="PIRSR" id="PIRSR604808-1"/>
    </source>
</evidence>
<keyword evidence="2 6" id="KW-0479">Metal-binding</keyword>
<feature type="domain" description="Endonuclease/exonuclease/phosphatase" evidence="8">
    <location>
        <begin position="30"/>
        <end position="389"/>
    </location>
</feature>
<reference evidence="9" key="2">
    <citation type="submission" date="2023-05" db="EMBL/GenBank/DDBJ databases">
        <authorList>
            <consortium name="Lawrence Berkeley National Laboratory"/>
            <person name="Steindorff A."/>
            <person name="Hensen N."/>
            <person name="Bonometti L."/>
            <person name="Westerberg I."/>
            <person name="Brannstrom I.O."/>
            <person name="Guillou S."/>
            <person name="Cros-Aarteil S."/>
            <person name="Calhoun S."/>
            <person name="Haridas S."/>
            <person name="Kuo A."/>
            <person name="Mondo S."/>
            <person name="Pangilinan J."/>
            <person name="Riley R."/>
            <person name="Labutti K."/>
            <person name="Andreopoulos B."/>
            <person name="Lipzen A."/>
            <person name="Chen C."/>
            <person name="Yanf M."/>
            <person name="Daum C."/>
            <person name="Ng V."/>
            <person name="Clum A."/>
            <person name="Ohm R."/>
            <person name="Martin F."/>
            <person name="Silar P."/>
            <person name="Natvig D."/>
            <person name="Lalanne C."/>
            <person name="Gautier V."/>
            <person name="Ament-Velasquez S.L."/>
            <person name="Kruys A."/>
            <person name="Hutchinson M.I."/>
            <person name="Powell A.J."/>
            <person name="Barry K."/>
            <person name="Miller A.N."/>
            <person name="Grigoriev I.V."/>
            <person name="Debuchy R."/>
            <person name="Gladieux P."/>
            <person name="Thoren M.H."/>
            <person name="Johannesson H."/>
        </authorList>
    </citation>
    <scope>NUCLEOTIDE SEQUENCE</scope>
    <source>
        <strain evidence="9">PSN243</strain>
    </source>
</reference>
<feature type="active site" evidence="5">
    <location>
        <position position="213"/>
    </location>
</feature>
<evidence type="ECO:0000256" key="6">
    <source>
        <dbReference type="PIRSR" id="PIRSR604808-2"/>
    </source>
</evidence>